<reference evidence="2" key="1">
    <citation type="journal article" date="2019" name="Int. J. Syst. Evol. Microbiol.">
        <title>The Global Catalogue of Microorganisms (GCM) 10K type strain sequencing project: providing services to taxonomists for standard genome sequencing and annotation.</title>
        <authorList>
            <consortium name="The Broad Institute Genomics Platform"/>
            <consortium name="The Broad Institute Genome Sequencing Center for Infectious Disease"/>
            <person name="Wu L."/>
            <person name="Ma J."/>
        </authorList>
    </citation>
    <scope>NUCLEOTIDE SEQUENCE [LARGE SCALE GENOMIC DNA]</scope>
    <source>
        <strain evidence="2">TBRC 1276</strain>
    </source>
</reference>
<evidence type="ECO:0000313" key="1">
    <source>
        <dbReference type="EMBL" id="MFC4014592.1"/>
    </source>
</evidence>
<dbReference type="Proteomes" id="UP001595851">
    <property type="component" value="Unassembled WGS sequence"/>
</dbReference>
<accession>A0ABV8GQI2</accession>
<organism evidence="1 2">
    <name type="scientific">Nonomuraea purpurea</name>
    <dbReference type="NCBI Taxonomy" id="1849276"/>
    <lineage>
        <taxon>Bacteria</taxon>
        <taxon>Bacillati</taxon>
        <taxon>Actinomycetota</taxon>
        <taxon>Actinomycetes</taxon>
        <taxon>Streptosporangiales</taxon>
        <taxon>Streptosporangiaceae</taxon>
        <taxon>Nonomuraea</taxon>
    </lineage>
</organism>
<evidence type="ECO:0000313" key="2">
    <source>
        <dbReference type="Proteomes" id="UP001595851"/>
    </source>
</evidence>
<protein>
    <submittedName>
        <fullName evidence="1">Uncharacterized protein</fullName>
    </submittedName>
</protein>
<proteinExistence type="predicted"/>
<sequence length="85" mass="9190">MTITIPEQTAPATEPAAPAEQVAGYVVVDANQIGDLSGWMTPRMRATAAQAQNDLDFWSDSGRTDTDMDLRVAKLVLLDDQEPLS</sequence>
<gene>
    <name evidence="1" type="ORF">ACFOY2_45730</name>
</gene>
<dbReference type="RefSeq" id="WP_379534427.1">
    <property type="nucleotide sequence ID" value="NZ_JBHSBI010000036.1"/>
</dbReference>
<keyword evidence="2" id="KW-1185">Reference proteome</keyword>
<comment type="caution">
    <text evidence="1">The sequence shown here is derived from an EMBL/GenBank/DDBJ whole genome shotgun (WGS) entry which is preliminary data.</text>
</comment>
<dbReference type="EMBL" id="JBHSBI010000036">
    <property type="protein sequence ID" value="MFC4014592.1"/>
    <property type="molecule type" value="Genomic_DNA"/>
</dbReference>
<name>A0ABV8GQI2_9ACTN</name>